<feature type="domain" description="YoaR-like putative peptidoglycan binding" evidence="2">
    <location>
        <begin position="246"/>
        <end position="317"/>
    </location>
</feature>
<sequence length="576" mass="62287">MTSQRKTLSRAAKGWLIGGSTAVVLAGGYALAAVALSGQVPHGTTVHGVDVGGLASQAAVDRLESELGPLAERDVELTANAETVTIDPAQAGLELDLPATIHPYTEFTLDPLVLWQHVVGGSEIAPEQAVDDDALRAALTTAAETLDVAPTEGALGFNEIEPVITEPMAGAQVAQDAAFGTVVERWFDAAAPIDLPTTETPPEVSAAEFERAVTDLAEPLVADPITIRAEEQSAELSPQLLANSATFVADNGQVRLELDEEKIVESVGQDNPELGLEAKNAQVVLEDSRPTIIKSTTGLRVNPEGLSEKIVAASTTEERSAVVEAEVTEPDFTTEDAEAWGIDEEILTFSTPYPQYDSVRTQNLEAGQRKLNGVIVEPGETFSLIEVLGPITKENGYFESGVVEEGFSTTALGGGLSQISTQMFNVGWLAGYDDVEHRPHSRWFERYPAGRESTLWEGQIDMKWKNNTDTAVMIQAWVGDDRVYTRLWGTKYWDVTTSTSEHYNFTEPETKYNEADECVSESGGQRGFTVTNTRTRVSADESLPRETLTWTYAPWHEVVCGPPPSEDEDDNADDDS</sequence>
<gene>
    <name evidence="3" type="ORF">IW252_002538</name>
</gene>
<reference evidence="3" key="1">
    <citation type="submission" date="2020-11" db="EMBL/GenBank/DDBJ databases">
        <title>Sequencing the genomes of 1000 actinobacteria strains.</title>
        <authorList>
            <person name="Klenk H.-P."/>
        </authorList>
    </citation>
    <scope>NUCLEOTIDE SEQUENCE</scope>
    <source>
        <strain evidence="3">DSM 26152</strain>
    </source>
</reference>
<protein>
    <submittedName>
        <fullName evidence="3">Vancomycin resistance protein YoaR</fullName>
    </submittedName>
</protein>
<evidence type="ECO:0000313" key="4">
    <source>
        <dbReference type="Proteomes" id="UP000625033"/>
    </source>
</evidence>
<dbReference type="PANTHER" id="PTHR35788:SF1">
    <property type="entry name" value="EXPORTED PROTEIN"/>
    <property type="match status" value="1"/>
</dbReference>
<proteinExistence type="predicted"/>
<dbReference type="InterPro" id="IPR022029">
    <property type="entry name" value="YoaR-like_PG-bd"/>
</dbReference>
<organism evidence="3 4">
    <name type="scientific">Zhihengliuella flava</name>
    <dbReference type="NCBI Taxonomy" id="1285193"/>
    <lineage>
        <taxon>Bacteria</taxon>
        <taxon>Bacillati</taxon>
        <taxon>Actinomycetota</taxon>
        <taxon>Actinomycetes</taxon>
        <taxon>Micrococcales</taxon>
        <taxon>Micrococcaceae</taxon>
        <taxon>Zhihengliuella</taxon>
    </lineage>
</organism>
<dbReference type="InterPro" id="IPR052913">
    <property type="entry name" value="Glycopeptide_resist_protein"/>
</dbReference>
<dbReference type="EMBL" id="JADOTZ010000001">
    <property type="protein sequence ID" value="MBG6085771.1"/>
    <property type="molecule type" value="Genomic_DNA"/>
</dbReference>
<dbReference type="PANTHER" id="PTHR35788">
    <property type="entry name" value="EXPORTED PROTEIN-RELATED"/>
    <property type="match status" value="1"/>
</dbReference>
<feature type="region of interest" description="Disordered" evidence="1">
    <location>
        <begin position="557"/>
        <end position="576"/>
    </location>
</feature>
<accession>A0A931DDW3</accession>
<dbReference type="Proteomes" id="UP000625033">
    <property type="component" value="Unassembled WGS sequence"/>
</dbReference>
<comment type="caution">
    <text evidence="3">The sequence shown here is derived from an EMBL/GenBank/DDBJ whole genome shotgun (WGS) entry which is preliminary data.</text>
</comment>
<name>A0A931DDW3_9MICC</name>
<evidence type="ECO:0000256" key="1">
    <source>
        <dbReference type="SAM" id="MobiDB-lite"/>
    </source>
</evidence>
<dbReference type="Pfam" id="PF04294">
    <property type="entry name" value="VanW"/>
    <property type="match status" value="1"/>
</dbReference>
<keyword evidence="4" id="KW-1185">Reference proteome</keyword>
<feature type="compositionally biased region" description="Acidic residues" evidence="1">
    <location>
        <begin position="565"/>
        <end position="576"/>
    </location>
</feature>
<dbReference type="InterPro" id="IPR007391">
    <property type="entry name" value="Vancomycin_resist_VanW"/>
</dbReference>
<evidence type="ECO:0000259" key="2">
    <source>
        <dbReference type="Pfam" id="PF12229"/>
    </source>
</evidence>
<dbReference type="Pfam" id="PF12229">
    <property type="entry name" value="PG_binding_4"/>
    <property type="match status" value="1"/>
</dbReference>
<dbReference type="RefSeq" id="WP_196836918.1">
    <property type="nucleotide sequence ID" value="NZ_JADOTZ010000001.1"/>
</dbReference>
<dbReference type="AlphaFoldDB" id="A0A931DDW3"/>
<evidence type="ECO:0000313" key="3">
    <source>
        <dbReference type="EMBL" id="MBG6085771.1"/>
    </source>
</evidence>